<gene>
    <name evidence="3" type="ORF">CGS56_06685</name>
</gene>
<keyword evidence="3" id="KW-0378">Hydrolase</keyword>
<dbReference type="GO" id="GO:0008237">
    <property type="term" value="F:metallopeptidase activity"/>
    <property type="evidence" value="ECO:0007669"/>
    <property type="project" value="UniProtKB-KW"/>
</dbReference>
<keyword evidence="3" id="KW-0645">Protease</keyword>
<dbReference type="PANTHER" id="PTHR36435:SF1">
    <property type="entry name" value="CAAX AMINO TERMINAL PROTEASE FAMILY PROTEIN"/>
    <property type="match status" value="1"/>
</dbReference>
<proteinExistence type="predicted"/>
<dbReference type="GO" id="GO:0004175">
    <property type="term" value="F:endopeptidase activity"/>
    <property type="evidence" value="ECO:0007669"/>
    <property type="project" value="UniProtKB-ARBA"/>
</dbReference>
<reference evidence="3 4" key="1">
    <citation type="journal article" date="2017" name="Front. Microbiol.">
        <title>New Insights into the Diversity of the Genus Faecalibacterium.</title>
        <authorList>
            <person name="Benevides L."/>
            <person name="Burman S."/>
            <person name="Martin R."/>
            <person name="Robert V."/>
            <person name="Thomas M."/>
            <person name="Miquel S."/>
            <person name="Chain F."/>
            <person name="Sokol H."/>
            <person name="Bermudez-Humaran L.G."/>
            <person name="Morrison M."/>
            <person name="Langella P."/>
            <person name="Azevedo V.A."/>
            <person name="Chatel J.M."/>
            <person name="Soares S."/>
        </authorList>
    </citation>
    <scope>NUCLEOTIDE SEQUENCE [LARGE SCALE GENOMIC DNA]</scope>
    <source>
        <strain evidence="3 4">CNCM I 4573</strain>
    </source>
</reference>
<dbReference type="RefSeq" id="WP_097785343.1">
    <property type="nucleotide sequence ID" value="NZ_NMTW01000029.1"/>
</dbReference>
<evidence type="ECO:0000256" key="1">
    <source>
        <dbReference type="SAM" id="Phobius"/>
    </source>
</evidence>
<evidence type="ECO:0000259" key="2">
    <source>
        <dbReference type="Pfam" id="PF02517"/>
    </source>
</evidence>
<dbReference type="GO" id="GO:0006508">
    <property type="term" value="P:proteolysis"/>
    <property type="evidence" value="ECO:0007669"/>
    <property type="project" value="UniProtKB-KW"/>
</dbReference>
<sequence length="130" mass="13619">MHKLNPRTAALLSAFGWAVGYLLAGKALAVLLLPMPSGGAARFCRVCLLAPLAEEGVFRGAVQRRAQPLGRGQAILLQAVLFALQHGSIAAMVYALVCGLGLGWLADRTGHLWPGVLLHSANNLLVLAMG</sequence>
<dbReference type="InterPro" id="IPR052710">
    <property type="entry name" value="CAAX_protease"/>
</dbReference>
<feature type="domain" description="CAAX prenyl protease 2/Lysostaphin resistance protein A-like" evidence="2">
    <location>
        <begin position="41"/>
        <end position="125"/>
    </location>
</feature>
<dbReference type="GO" id="GO:0080120">
    <property type="term" value="P:CAAX-box protein maturation"/>
    <property type="evidence" value="ECO:0007669"/>
    <property type="project" value="UniProtKB-ARBA"/>
</dbReference>
<name>A0A2A7A9W6_9FIRM</name>
<keyword evidence="1" id="KW-0812">Transmembrane</keyword>
<evidence type="ECO:0000313" key="3">
    <source>
        <dbReference type="EMBL" id="PDX75936.1"/>
    </source>
</evidence>
<accession>A0A2A7A9W6</accession>
<dbReference type="Pfam" id="PF02517">
    <property type="entry name" value="Rce1-like"/>
    <property type="match status" value="1"/>
</dbReference>
<dbReference type="AlphaFoldDB" id="A0A2A7A9W6"/>
<dbReference type="EMBL" id="NMTW01000029">
    <property type="protein sequence ID" value="PDX75936.1"/>
    <property type="molecule type" value="Genomic_DNA"/>
</dbReference>
<evidence type="ECO:0000313" key="4">
    <source>
        <dbReference type="Proteomes" id="UP000220157"/>
    </source>
</evidence>
<keyword evidence="1" id="KW-0472">Membrane</keyword>
<feature type="transmembrane region" description="Helical" evidence="1">
    <location>
        <begin position="74"/>
        <end position="105"/>
    </location>
</feature>
<protein>
    <submittedName>
        <fullName evidence="3">CPBP family intramembrane metalloprotease</fullName>
    </submittedName>
</protein>
<dbReference type="InterPro" id="IPR003675">
    <property type="entry name" value="Rce1/LyrA-like_dom"/>
</dbReference>
<dbReference type="Proteomes" id="UP000220157">
    <property type="component" value="Unassembled WGS sequence"/>
</dbReference>
<dbReference type="PANTHER" id="PTHR36435">
    <property type="entry name" value="SLR1288 PROTEIN"/>
    <property type="match status" value="1"/>
</dbReference>
<comment type="caution">
    <text evidence="3">The sequence shown here is derived from an EMBL/GenBank/DDBJ whole genome shotgun (WGS) entry which is preliminary data.</text>
</comment>
<keyword evidence="3" id="KW-0482">Metalloprotease</keyword>
<keyword evidence="1" id="KW-1133">Transmembrane helix</keyword>
<organism evidence="3 4">
    <name type="scientific">Faecalibacterium prausnitzii</name>
    <dbReference type="NCBI Taxonomy" id="853"/>
    <lineage>
        <taxon>Bacteria</taxon>
        <taxon>Bacillati</taxon>
        <taxon>Bacillota</taxon>
        <taxon>Clostridia</taxon>
        <taxon>Eubacteriales</taxon>
        <taxon>Oscillospiraceae</taxon>
        <taxon>Faecalibacterium</taxon>
    </lineage>
</organism>